<organism evidence="2 3">
    <name type="scientific">Porites evermanni</name>
    <dbReference type="NCBI Taxonomy" id="104178"/>
    <lineage>
        <taxon>Eukaryota</taxon>
        <taxon>Metazoa</taxon>
        <taxon>Cnidaria</taxon>
        <taxon>Anthozoa</taxon>
        <taxon>Hexacorallia</taxon>
        <taxon>Scleractinia</taxon>
        <taxon>Fungiina</taxon>
        <taxon>Poritidae</taxon>
        <taxon>Porites</taxon>
    </lineage>
</organism>
<gene>
    <name evidence="2" type="ORF">PEVE_00032866</name>
</gene>
<feature type="transmembrane region" description="Helical" evidence="1">
    <location>
        <begin position="174"/>
        <end position="197"/>
    </location>
</feature>
<feature type="transmembrane region" description="Helical" evidence="1">
    <location>
        <begin position="12"/>
        <end position="35"/>
    </location>
</feature>
<protein>
    <submittedName>
        <fullName evidence="2">Uncharacterized protein</fullName>
    </submittedName>
</protein>
<keyword evidence="1" id="KW-0812">Transmembrane</keyword>
<reference evidence="2 3" key="1">
    <citation type="submission" date="2022-05" db="EMBL/GenBank/DDBJ databases">
        <authorList>
            <consortium name="Genoscope - CEA"/>
            <person name="William W."/>
        </authorList>
    </citation>
    <scope>NUCLEOTIDE SEQUENCE [LARGE SCALE GENOMIC DNA]</scope>
</reference>
<proteinExistence type="predicted"/>
<evidence type="ECO:0000313" key="3">
    <source>
        <dbReference type="Proteomes" id="UP001159427"/>
    </source>
</evidence>
<accession>A0ABN8SY98</accession>
<dbReference type="EMBL" id="CALNXI010004827">
    <property type="protein sequence ID" value="CAH3196520.1"/>
    <property type="molecule type" value="Genomic_DNA"/>
</dbReference>
<keyword evidence="1" id="KW-0472">Membrane</keyword>
<evidence type="ECO:0000313" key="2">
    <source>
        <dbReference type="EMBL" id="CAH3196520.1"/>
    </source>
</evidence>
<name>A0ABN8SY98_9CNID</name>
<comment type="caution">
    <text evidence="2">The sequence shown here is derived from an EMBL/GenBank/DDBJ whole genome shotgun (WGS) entry which is preliminary data.</text>
</comment>
<keyword evidence="3" id="KW-1185">Reference proteome</keyword>
<evidence type="ECO:0000256" key="1">
    <source>
        <dbReference type="SAM" id="Phobius"/>
    </source>
</evidence>
<sequence length="216" mass="24104">MYMFCCFAKIIYYVILILYHSYDIYFDCNTLSLIYNDGTFAGASIKGFFMLSFLIGFFCSIAIILVYLYYIIFHLSCICEECDSPGGSCDKTCNRRFVSAELVISLLELFLKDDVESGILFSIVMSETIVTPPIWQPVTSAICSVFGHLKLLICFVTKLCGCGEGEGDASCEKIVACFVGILGSALFLCFTIAYLVYVPLIAELRQPFYGREAGHL</sequence>
<keyword evidence="1" id="KW-1133">Transmembrane helix</keyword>
<dbReference type="Proteomes" id="UP001159427">
    <property type="component" value="Unassembled WGS sequence"/>
</dbReference>
<feature type="transmembrane region" description="Helical" evidence="1">
    <location>
        <begin position="47"/>
        <end position="70"/>
    </location>
</feature>